<protein>
    <submittedName>
        <fullName evidence="1">Uncharacterized protein</fullName>
    </submittedName>
</protein>
<dbReference type="EMBL" id="MU275998">
    <property type="protein sequence ID" value="KAI0043995.1"/>
    <property type="molecule type" value="Genomic_DNA"/>
</dbReference>
<dbReference type="Proteomes" id="UP000814033">
    <property type="component" value="Unassembled WGS sequence"/>
</dbReference>
<sequence length="466" mass="51774">MATSDRPYERPNDSTFTTKDVPIIHPGAHPAQRPSIWSLYYSKAKLQDKVVMENIKADTDSILTFTGLFSATVAAFIIESYKTLQPDAPDASVLLLTRISAQLAAGASGAQALANLPPLPEPSSFRPSPAALRVNICWFLSLSLSLSCALAATLMQQWSRRYLQDAQSAQSASTPEKQGRIHAYVFMGLERFGMKTAIEVLPAILHAAVGLFFAGLVQFLYTVNQFLASVILVTVTFGAITYLAITLLPFIYLRSPYSTPFSLLLPKFAQVVREFPLMIFHLLVGPPFHRRRTTTAALSDYVTKLRTTLRLPRFAKFVSFVRHAMYPFLFIGDSMLHLTIKLAAYLEAQRRDPNPFASRPSQLEKAAERDARLPGSVLNWTWVAVMDKDDEVEAFTNGIVEFLTSPDNLAHPDDADVLVAGDFGHLISQMLSYATTEKQSIGRPIHQQHVLSCLRLLRELLSTQRG</sequence>
<accession>A0ACB8RK75</accession>
<keyword evidence="2" id="KW-1185">Reference proteome</keyword>
<name>A0ACB8RK75_9AGAM</name>
<reference evidence="1" key="2">
    <citation type="journal article" date="2022" name="New Phytol.">
        <title>Evolutionary transition to the ectomycorrhizal habit in the genomes of a hyperdiverse lineage of mushroom-forming fungi.</title>
        <authorList>
            <person name="Looney B."/>
            <person name="Miyauchi S."/>
            <person name="Morin E."/>
            <person name="Drula E."/>
            <person name="Courty P.E."/>
            <person name="Kohler A."/>
            <person name="Kuo A."/>
            <person name="LaButti K."/>
            <person name="Pangilinan J."/>
            <person name="Lipzen A."/>
            <person name="Riley R."/>
            <person name="Andreopoulos W."/>
            <person name="He G."/>
            <person name="Johnson J."/>
            <person name="Nolan M."/>
            <person name="Tritt A."/>
            <person name="Barry K.W."/>
            <person name="Grigoriev I.V."/>
            <person name="Nagy L.G."/>
            <person name="Hibbett D."/>
            <person name="Henrissat B."/>
            <person name="Matheny P.B."/>
            <person name="Labbe J."/>
            <person name="Martin F.M."/>
        </authorList>
    </citation>
    <scope>NUCLEOTIDE SEQUENCE</scope>
    <source>
        <strain evidence="1">FP105234-sp</strain>
    </source>
</reference>
<comment type="caution">
    <text evidence="1">The sequence shown here is derived from an EMBL/GenBank/DDBJ whole genome shotgun (WGS) entry which is preliminary data.</text>
</comment>
<gene>
    <name evidence="1" type="ORF">FA95DRAFT_329692</name>
</gene>
<proteinExistence type="predicted"/>
<evidence type="ECO:0000313" key="2">
    <source>
        <dbReference type="Proteomes" id="UP000814033"/>
    </source>
</evidence>
<evidence type="ECO:0000313" key="1">
    <source>
        <dbReference type="EMBL" id="KAI0043995.1"/>
    </source>
</evidence>
<reference evidence="1" key="1">
    <citation type="submission" date="2021-02" db="EMBL/GenBank/DDBJ databases">
        <authorList>
            <consortium name="DOE Joint Genome Institute"/>
            <person name="Ahrendt S."/>
            <person name="Looney B.P."/>
            <person name="Miyauchi S."/>
            <person name="Morin E."/>
            <person name="Drula E."/>
            <person name="Courty P.E."/>
            <person name="Chicoki N."/>
            <person name="Fauchery L."/>
            <person name="Kohler A."/>
            <person name="Kuo A."/>
            <person name="Labutti K."/>
            <person name="Pangilinan J."/>
            <person name="Lipzen A."/>
            <person name="Riley R."/>
            <person name="Andreopoulos W."/>
            <person name="He G."/>
            <person name="Johnson J."/>
            <person name="Barry K.W."/>
            <person name="Grigoriev I.V."/>
            <person name="Nagy L."/>
            <person name="Hibbett D."/>
            <person name="Henrissat B."/>
            <person name="Matheny P.B."/>
            <person name="Labbe J."/>
            <person name="Martin F."/>
        </authorList>
    </citation>
    <scope>NUCLEOTIDE SEQUENCE</scope>
    <source>
        <strain evidence="1">FP105234-sp</strain>
    </source>
</reference>
<feature type="non-terminal residue" evidence="1">
    <location>
        <position position="466"/>
    </location>
</feature>
<organism evidence="1 2">
    <name type="scientific">Auriscalpium vulgare</name>
    <dbReference type="NCBI Taxonomy" id="40419"/>
    <lineage>
        <taxon>Eukaryota</taxon>
        <taxon>Fungi</taxon>
        <taxon>Dikarya</taxon>
        <taxon>Basidiomycota</taxon>
        <taxon>Agaricomycotina</taxon>
        <taxon>Agaricomycetes</taxon>
        <taxon>Russulales</taxon>
        <taxon>Auriscalpiaceae</taxon>
        <taxon>Auriscalpium</taxon>
    </lineage>
</organism>